<dbReference type="PANTHER" id="PTHR10257">
    <property type="entry name" value="SERINE/THREONINE PROTEIN PHOSPHATASE 2A PP2A REGULATORY SUBUNIT B"/>
    <property type="match status" value="1"/>
</dbReference>
<dbReference type="GO" id="GO:0072542">
    <property type="term" value="F:protein phosphatase activator activity"/>
    <property type="evidence" value="ECO:0007669"/>
    <property type="project" value="TreeGrafter"/>
</dbReference>
<keyword evidence="3" id="KW-1185">Reference proteome</keyword>
<dbReference type="PANTHER" id="PTHR10257:SF3">
    <property type="entry name" value="SERINE_THREONINE-PROTEIN PHOSPHATASE 2A 56 KDA REGULATORY SUBUNIT GAMMA ISOFORM"/>
    <property type="match status" value="1"/>
</dbReference>
<dbReference type="STRING" id="158441.A0A226DXF9"/>
<name>A0A226DXF9_FOLCA</name>
<dbReference type="AlphaFoldDB" id="A0A226DXF9"/>
<protein>
    <submittedName>
        <fullName evidence="2">Uncharacterized protein</fullName>
    </submittedName>
</protein>
<dbReference type="Proteomes" id="UP000198287">
    <property type="component" value="Unassembled WGS sequence"/>
</dbReference>
<organism evidence="2 3">
    <name type="scientific">Folsomia candida</name>
    <name type="common">Springtail</name>
    <dbReference type="NCBI Taxonomy" id="158441"/>
    <lineage>
        <taxon>Eukaryota</taxon>
        <taxon>Metazoa</taxon>
        <taxon>Ecdysozoa</taxon>
        <taxon>Arthropoda</taxon>
        <taxon>Hexapoda</taxon>
        <taxon>Collembola</taxon>
        <taxon>Entomobryomorpha</taxon>
        <taxon>Isotomoidea</taxon>
        <taxon>Isotomidae</taxon>
        <taxon>Proisotominae</taxon>
        <taxon>Folsomia</taxon>
    </lineage>
</organism>
<dbReference type="GO" id="GO:0000159">
    <property type="term" value="C:protein phosphatase type 2A complex"/>
    <property type="evidence" value="ECO:0007669"/>
    <property type="project" value="InterPro"/>
</dbReference>
<comment type="similarity">
    <text evidence="1">Belongs to the phosphatase 2A regulatory subunit B56 family.</text>
</comment>
<reference evidence="2 3" key="1">
    <citation type="submission" date="2015-12" db="EMBL/GenBank/DDBJ databases">
        <title>The genome of Folsomia candida.</title>
        <authorList>
            <person name="Faddeeva A."/>
            <person name="Derks M.F."/>
            <person name="Anvar Y."/>
            <person name="Smit S."/>
            <person name="Van Straalen N."/>
            <person name="Roelofs D."/>
        </authorList>
    </citation>
    <scope>NUCLEOTIDE SEQUENCE [LARGE SCALE GENOMIC DNA]</scope>
    <source>
        <strain evidence="2 3">VU population</strain>
        <tissue evidence="2">Whole body</tissue>
    </source>
</reference>
<dbReference type="GO" id="GO:0007165">
    <property type="term" value="P:signal transduction"/>
    <property type="evidence" value="ECO:0007669"/>
    <property type="project" value="InterPro"/>
</dbReference>
<evidence type="ECO:0000256" key="1">
    <source>
        <dbReference type="ARBA" id="ARBA00009745"/>
    </source>
</evidence>
<dbReference type="EMBL" id="LNIX01000009">
    <property type="protein sequence ID" value="OXA50165.1"/>
    <property type="molecule type" value="Genomic_DNA"/>
</dbReference>
<dbReference type="GO" id="GO:0005829">
    <property type="term" value="C:cytosol"/>
    <property type="evidence" value="ECO:0007669"/>
    <property type="project" value="TreeGrafter"/>
</dbReference>
<evidence type="ECO:0000313" key="2">
    <source>
        <dbReference type="EMBL" id="OXA50165.1"/>
    </source>
</evidence>
<dbReference type="OrthoDB" id="10264446at2759"/>
<gene>
    <name evidence="2" type="ORF">Fcan01_15273</name>
</gene>
<dbReference type="InterPro" id="IPR011989">
    <property type="entry name" value="ARM-like"/>
</dbReference>
<accession>A0A226DXF9</accession>
<dbReference type="SUPFAM" id="SSF48371">
    <property type="entry name" value="ARM repeat"/>
    <property type="match status" value="1"/>
</dbReference>
<dbReference type="OMA" id="FEFWPER"/>
<dbReference type="GO" id="GO:0005634">
    <property type="term" value="C:nucleus"/>
    <property type="evidence" value="ECO:0007669"/>
    <property type="project" value="TreeGrafter"/>
</dbReference>
<dbReference type="Gene3D" id="1.25.10.10">
    <property type="entry name" value="Leucine-rich Repeat Variant"/>
    <property type="match status" value="2"/>
</dbReference>
<dbReference type="Pfam" id="PF01603">
    <property type="entry name" value="B56"/>
    <property type="match status" value="1"/>
</dbReference>
<dbReference type="InterPro" id="IPR016024">
    <property type="entry name" value="ARM-type_fold"/>
</dbReference>
<proteinExistence type="inferred from homology"/>
<sequence>MEMYVGAPCLEEDGKMLSLSPSKNKELEALPLLKNTAAASEREELFVQKLRQCGVLFDFVTDSQSDLKCKEVKRCALQEMVEYITTQEGVITEPIYPEAVNMFSVNVFRALAPSSSPNGTDFEPEKVKPTLDAAWPHLQLVYELFLNIINGLALPLREEHIASLFDVLLPLHKMNCLSVYHSQLAFCVVKFVEKDASLAERVVNGLFEFWPERHSPKEASFNLIYYITFATRFEFG</sequence>
<evidence type="ECO:0000313" key="3">
    <source>
        <dbReference type="Proteomes" id="UP000198287"/>
    </source>
</evidence>
<dbReference type="InterPro" id="IPR002554">
    <property type="entry name" value="PP2A_B56"/>
</dbReference>
<comment type="caution">
    <text evidence="2">The sequence shown here is derived from an EMBL/GenBank/DDBJ whole genome shotgun (WGS) entry which is preliminary data.</text>
</comment>